<dbReference type="Pfam" id="PF06841">
    <property type="entry name" value="Phage_T4_gp19"/>
    <property type="match status" value="1"/>
</dbReference>
<reference evidence="1" key="2">
    <citation type="journal article" date="2021" name="Mar. Drugs">
        <title>Genome Reduction and Secondary Metabolism of the Marine Sponge-Associated Cyanobacterium Leptothoe.</title>
        <authorList>
            <person name="Konstantinou D."/>
            <person name="Popin R.V."/>
            <person name="Fewer D.P."/>
            <person name="Sivonen K."/>
            <person name="Gkelis S."/>
        </authorList>
    </citation>
    <scope>NUCLEOTIDE SEQUENCE</scope>
    <source>
        <strain evidence="1">TAU-MAC 1115</strain>
    </source>
</reference>
<keyword evidence="2" id="KW-1185">Reference proteome</keyword>
<dbReference type="EMBL" id="JADOES010000030">
    <property type="protein sequence ID" value="MBT9316668.1"/>
    <property type="molecule type" value="Genomic_DNA"/>
</dbReference>
<proteinExistence type="predicted"/>
<sequence>MTTNEAPKSTPQNYVTANRFYVEMESDVKASFSECSGLDVQIDKDVYFEGGVNEQQRIFLKHAKFGDITLKRGITDDLSFWDWINTFLEAKPAERRNINILTFNQAGETMQVWTLLAAVPVAWKTPSLQANSTSMAIEELTLAYEGLKVAAKTEGGSGASVFGGRSESGYYDASKSG</sequence>
<dbReference type="RefSeq" id="WP_215609733.1">
    <property type="nucleotide sequence ID" value="NZ_JADOES010000030.1"/>
</dbReference>
<protein>
    <submittedName>
        <fullName evidence="1">Phage tail protein</fullName>
    </submittedName>
</protein>
<evidence type="ECO:0000313" key="2">
    <source>
        <dbReference type="Proteomes" id="UP000717364"/>
    </source>
</evidence>
<dbReference type="Proteomes" id="UP000717364">
    <property type="component" value="Unassembled WGS sequence"/>
</dbReference>
<dbReference type="AlphaFoldDB" id="A0A947DHC7"/>
<organism evidence="1 2">
    <name type="scientific">Leptothoe spongobia TAU-MAC 1115</name>
    <dbReference type="NCBI Taxonomy" id="1967444"/>
    <lineage>
        <taxon>Bacteria</taxon>
        <taxon>Bacillati</taxon>
        <taxon>Cyanobacteriota</taxon>
        <taxon>Cyanophyceae</taxon>
        <taxon>Nodosilineales</taxon>
        <taxon>Cymatolegaceae</taxon>
        <taxon>Leptothoe</taxon>
        <taxon>Leptothoe spongobia</taxon>
    </lineage>
</organism>
<dbReference type="InterPro" id="IPR010667">
    <property type="entry name" value="Phage_T4_Gp19"/>
</dbReference>
<name>A0A947DHC7_9CYAN</name>
<evidence type="ECO:0000313" key="1">
    <source>
        <dbReference type="EMBL" id="MBT9316668.1"/>
    </source>
</evidence>
<dbReference type="NCBIfam" id="TIGR02241">
    <property type="entry name" value="conserved hypothetical phage tail region protein"/>
    <property type="match status" value="1"/>
</dbReference>
<reference evidence="1" key="1">
    <citation type="submission" date="2020-11" db="EMBL/GenBank/DDBJ databases">
        <authorList>
            <person name="Konstantinou D."/>
            <person name="Gkelis S."/>
            <person name="Popin R."/>
            <person name="Fewer D."/>
            <person name="Sivonen K."/>
        </authorList>
    </citation>
    <scope>NUCLEOTIDE SEQUENCE</scope>
    <source>
        <strain evidence="1">TAU-MAC 1115</strain>
    </source>
</reference>
<dbReference type="PANTHER" id="PTHR38009">
    <property type="entry name" value="CONSERVED HYPOTHETICAL PHAGE TAIL PROTEIN"/>
    <property type="match status" value="1"/>
</dbReference>
<comment type="caution">
    <text evidence="1">The sequence shown here is derived from an EMBL/GenBank/DDBJ whole genome shotgun (WGS) entry which is preliminary data.</text>
</comment>
<dbReference type="InterPro" id="IPR011747">
    <property type="entry name" value="CHP02241"/>
</dbReference>
<dbReference type="PANTHER" id="PTHR38009:SF1">
    <property type="entry name" value="CONSERVED HYPOTHETICAL PHAGE TAIL PROTEIN"/>
    <property type="match status" value="1"/>
</dbReference>
<dbReference type="GO" id="GO:0005198">
    <property type="term" value="F:structural molecule activity"/>
    <property type="evidence" value="ECO:0007669"/>
    <property type="project" value="InterPro"/>
</dbReference>
<gene>
    <name evidence="1" type="ORF">IXB50_14665</name>
</gene>
<accession>A0A947DHC7</accession>